<dbReference type="PANTHER" id="PTHR13387">
    <property type="entry name" value="PROTEIN HGH1 HOMOLOG"/>
    <property type="match status" value="1"/>
</dbReference>
<dbReference type="InterPro" id="IPR016024">
    <property type="entry name" value="ARM-type_fold"/>
</dbReference>
<protein>
    <recommendedName>
        <fullName evidence="2">Protein HGH1 homolog</fullName>
    </recommendedName>
</protein>
<dbReference type="EnsemblMetazoa" id="XM_022794907">
    <property type="protein sequence ID" value="XP_022650642"/>
    <property type="gene ID" value="LOC111245912"/>
</dbReference>
<accession>A0A7M7JE11</accession>
<sequence>MTTTFNKLAITLAIVEDSNKMSGSDQLEELIKFLHPEAPALSKGPAVIYLLGMTATEDGLAVFRRKPALIDTLCILIEKDSSSTIIGKAYECILNLSSYEDMALHILTRCKNFVKNNVVSDALNINEPNAMRACAVLANLTQTKNSAEKTWTLIKPLADNLLFAFCHRTANNRGYSPARVPTAAEVKNDAMQDHIAFVFSNLTALHSVRKWFMDPEARRLEKLFPFISLSTATPTRRFGAVGTIRNCTFDTEYHQWLLKELDILPRLLIPLIGPEVETNLDEEDMEQLPIDCQYLGPDKKMEENPEIRKMLIEALNQLCATSLGRKYLKENGTYFVLRELHKVEKDRVVVVACENLVDILIQDEPEQDNLKEIDIPAELVQKFEKMDAQALKDGTD</sequence>
<dbReference type="InterPro" id="IPR039717">
    <property type="entry name" value="Hgh1"/>
</dbReference>
<comment type="similarity">
    <text evidence="1">Belongs to the HGH1 family.</text>
</comment>
<evidence type="ECO:0000256" key="1">
    <source>
        <dbReference type="ARBA" id="ARBA00006712"/>
    </source>
</evidence>
<reference evidence="5" key="1">
    <citation type="submission" date="2021-01" db="UniProtKB">
        <authorList>
            <consortium name="EnsemblMetazoa"/>
        </authorList>
    </citation>
    <scope>IDENTIFICATION</scope>
</reference>
<feature type="domain" description="Protein HGH1 N-terminal" evidence="3">
    <location>
        <begin position="123"/>
        <end position="309"/>
    </location>
</feature>
<feature type="domain" description="Protein HGH1 C-terminal" evidence="4">
    <location>
        <begin position="314"/>
        <end position="367"/>
    </location>
</feature>
<dbReference type="OMA" id="MCILLTN"/>
<evidence type="ECO:0000259" key="3">
    <source>
        <dbReference type="Pfam" id="PF04063"/>
    </source>
</evidence>
<proteinExistence type="inferred from homology"/>
<dbReference type="KEGG" id="vde:111245912"/>
<dbReference type="InterPro" id="IPR007205">
    <property type="entry name" value="Protein_HGH1_N"/>
</dbReference>
<dbReference type="InterPro" id="IPR007206">
    <property type="entry name" value="Protein_HGH1_C"/>
</dbReference>
<name>A0A7M7JE11_VARDE</name>
<organism evidence="5 6">
    <name type="scientific">Varroa destructor</name>
    <name type="common">Honeybee mite</name>
    <dbReference type="NCBI Taxonomy" id="109461"/>
    <lineage>
        <taxon>Eukaryota</taxon>
        <taxon>Metazoa</taxon>
        <taxon>Ecdysozoa</taxon>
        <taxon>Arthropoda</taxon>
        <taxon>Chelicerata</taxon>
        <taxon>Arachnida</taxon>
        <taxon>Acari</taxon>
        <taxon>Parasitiformes</taxon>
        <taxon>Mesostigmata</taxon>
        <taxon>Gamasina</taxon>
        <taxon>Dermanyssoidea</taxon>
        <taxon>Varroidae</taxon>
        <taxon>Varroa</taxon>
    </lineage>
</organism>
<keyword evidence="6" id="KW-1185">Reference proteome</keyword>
<evidence type="ECO:0000313" key="5">
    <source>
        <dbReference type="EnsemblMetazoa" id="XP_022650642"/>
    </source>
</evidence>
<dbReference type="OrthoDB" id="338814at2759"/>
<dbReference type="Proteomes" id="UP000594260">
    <property type="component" value="Unplaced"/>
</dbReference>
<dbReference type="Pfam" id="PF04064">
    <property type="entry name" value="DUF384"/>
    <property type="match status" value="1"/>
</dbReference>
<evidence type="ECO:0000259" key="4">
    <source>
        <dbReference type="Pfam" id="PF04064"/>
    </source>
</evidence>
<dbReference type="GeneID" id="111245912"/>
<dbReference type="Gene3D" id="1.25.10.10">
    <property type="entry name" value="Leucine-rich Repeat Variant"/>
    <property type="match status" value="1"/>
</dbReference>
<evidence type="ECO:0000256" key="2">
    <source>
        <dbReference type="ARBA" id="ARBA00014076"/>
    </source>
</evidence>
<dbReference type="AlphaFoldDB" id="A0A7M7JE11"/>
<dbReference type="InParanoid" id="A0A7M7JE11"/>
<dbReference type="PANTHER" id="PTHR13387:SF9">
    <property type="entry name" value="PROTEIN HGH1 HOMOLOG"/>
    <property type="match status" value="1"/>
</dbReference>
<dbReference type="FunCoup" id="A0A7M7JE11">
    <property type="interactions" value="1450"/>
</dbReference>
<dbReference type="SUPFAM" id="SSF48371">
    <property type="entry name" value="ARM repeat"/>
    <property type="match status" value="1"/>
</dbReference>
<dbReference type="InterPro" id="IPR011989">
    <property type="entry name" value="ARM-like"/>
</dbReference>
<evidence type="ECO:0000313" key="6">
    <source>
        <dbReference type="Proteomes" id="UP000594260"/>
    </source>
</evidence>
<dbReference type="RefSeq" id="XP_022650642.1">
    <property type="nucleotide sequence ID" value="XM_022794907.1"/>
</dbReference>
<dbReference type="Pfam" id="PF04063">
    <property type="entry name" value="DUF383"/>
    <property type="match status" value="1"/>
</dbReference>